<protein>
    <submittedName>
        <fullName evidence="2">Beta-lactamase family protein</fullName>
    </submittedName>
</protein>
<name>A0A934IN13_9HYPH</name>
<gene>
    <name evidence="2" type="ORF">JCR33_07095</name>
</gene>
<organism evidence="2 3">
    <name type="scientific">Acuticoccus mangrovi</name>
    <dbReference type="NCBI Taxonomy" id="2796142"/>
    <lineage>
        <taxon>Bacteria</taxon>
        <taxon>Pseudomonadati</taxon>
        <taxon>Pseudomonadota</taxon>
        <taxon>Alphaproteobacteria</taxon>
        <taxon>Hyphomicrobiales</taxon>
        <taxon>Amorphaceae</taxon>
        <taxon>Acuticoccus</taxon>
    </lineage>
</organism>
<accession>A0A934IN13</accession>
<sequence length="405" mass="42733">MIGDRRGAVRGLAGIILLGAIGGGGAAAACEAEPAAFQAALTGYLEERSEAEGITAASATIACAGDSAPVVVTAGTRGRDDPTPIDAATMFQIGSNTKHVTAALLALLAEDGALSLDDTVGDHLPQYPFWADVSIRALLDMTSPIPTYSEVPAFMAAYAAHPEAHHTLEELVDVVVPDNAPDLPPNTPWFYSNTNYILAGMIIEAVTGETYETVLQKRIIAPLGLTGTRYFPEAVPGAVQEGMAHGYFENPACDLYAPDCETASLAPLVGKDVRGFDLSWAGPAGGIISTPTDLAAWVRALFGGKVMSAAMLGEMTRMVSMKTGEPIADVSAEDPRGFALGLVRIYAPETGAFWFYQGETLGYRAVFAWFADDDVLITFALNSQPPEDENHAQSLATDLYRLATR</sequence>
<evidence type="ECO:0000259" key="1">
    <source>
        <dbReference type="Pfam" id="PF00144"/>
    </source>
</evidence>
<dbReference type="Pfam" id="PF00144">
    <property type="entry name" value="Beta-lactamase"/>
    <property type="match status" value="1"/>
</dbReference>
<dbReference type="InterPro" id="IPR012338">
    <property type="entry name" value="Beta-lactam/transpept-like"/>
</dbReference>
<dbReference type="SUPFAM" id="SSF56601">
    <property type="entry name" value="beta-lactamase/transpeptidase-like"/>
    <property type="match status" value="1"/>
</dbReference>
<dbReference type="Proteomes" id="UP000609531">
    <property type="component" value="Unassembled WGS sequence"/>
</dbReference>
<dbReference type="AlphaFoldDB" id="A0A934IN13"/>
<dbReference type="PROSITE" id="PS51257">
    <property type="entry name" value="PROKAR_LIPOPROTEIN"/>
    <property type="match status" value="1"/>
</dbReference>
<dbReference type="Gene3D" id="3.40.710.10">
    <property type="entry name" value="DD-peptidase/beta-lactamase superfamily"/>
    <property type="match status" value="1"/>
</dbReference>
<dbReference type="RefSeq" id="WP_198881343.1">
    <property type="nucleotide sequence ID" value="NZ_JAEKJA010000005.1"/>
</dbReference>
<reference evidence="2" key="1">
    <citation type="submission" date="2020-12" db="EMBL/GenBank/DDBJ databases">
        <title>Bacterial taxonomy.</title>
        <authorList>
            <person name="Pan X."/>
        </authorList>
    </citation>
    <scope>NUCLEOTIDE SEQUENCE</scope>
    <source>
        <strain evidence="2">B2012</strain>
    </source>
</reference>
<keyword evidence="3" id="KW-1185">Reference proteome</keyword>
<dbReference type="InterPro" id="IPR001466">
    <property type="entry name" value="Beta-lactam-related"/>
</dbReference>
<evidence type="ECO:0000313" key="3">
    <source>
        <dbReference type="Proteomes" id="UP000609531"/>
    </source>
</evidence>
<dbReference type="PANTHER" id="PTHR46825:SF7">
    <property type="entry name" value="D-ALANYL-D-ALANINE CARBOXYPEPTIDASE"/>
    <property type="match status" value="1"/>
</dbReference>
<proteinExistence type="predicted"/>
<feature type="domain" description="Beta-lactamase-related" evidence="1">
    <location>
        <begin position="56"/>
        <end position="391"/>
    </location>
</feature>
<dbReference type="EMBL" id="JAEKJA010000005">
    <property type="protein sequence ID" value="MBJ3775446.1"/>
    <property type="molecule type" value="Genomic_DNA"/>
</dbReference>
<dbReference type="PANTHER" id="PTHR46825">
    <property type="entry name" value="D-ALANYL-D-ALANINE-CARBOXYPEPTIDASE/ENDOPEPTIDASE AMPH"/>
    <property type="match status" value="1"/>
</dbReference>
<dbReference type="InterPro" id="IPR050491">
    <property type="entry name" value="AmpC-like"/>
</dbReference>
<comment type="caution">
    <text evidence="2">The sequence shown here is derived from an EMBL/GenBank/DDBJ whole genome shotgun (WGS) entry which is preliminary data.</text>
</comment>
<evidence type="ECO:0000313" key="2">
    <source>
        <dbReference type="EMBL" id="MBJ3775446.1"/>
    </source>
</evidence>